<dbReference type="InterPro" id="IPR050629">
    <property type="entry name" value="STE20/SPS1-PAK"/>
</dbReference>
<dbReference type="Pfam" id="PF07714">
    <property type="entry name" value="PK_Tyr_Ser-Thr"/>
    <property type="match status" value="1"/>
</dbReference>
<organism evidence="5 6">
    <name type="scientific">Jaapia argillacea MUCL 33604</name>
    <dbReference type="NCBI Taxonomy" id="933084"/>
    <lineage>
        <taxon>Eukaryota</taxon>
        <taxon>Fungi</taxon>
        <taxon>Dikarya</taxon>
        <taxon>Basidiomycota</taxon>
        <taxon>Agaricomycotina</taxon>
        <taxon>Agaricomycetes</taxon>
        <taxon>Agaricomycetidae</taxon>
        <taxon>Jaapiales</taxon>
        <taxon>Jaapiaceae</taxon>
        <taxon>Jaapia</taxon>
    </lineage>
</organism>
<accession>A0A067Q113</accession>
<keyword evidence="6" id="KW-1185">Reference proteome</keyword>
<dbReference type="InParanoid" id="A0A067Q113"/>
<feature type="region of interest" description="Disordered" evidence="3">
    <location>
        <begin position="152"/>
        <end position="171"/>
    </location>
</feature>
<dbReference type="Gene3D" id="1.10.510.10">
    <property type="entry name" value="Transferase(Phosphotransferase) domain 1"/>
    <property type="match status" value="1"/>
</dbReference>
<dbReference type="STRING" id="933084.A0A067Q113"/>
<dbReference type="Proteomes" id="UP000027265">
    <property type="component" value="Unassembled WGS sequence"/>
</dbReference>
<protein>
    <recommendedName>
        <fullName evidence="4">Protein kinase domain-containing protein</fullName>
    </recommendedName>
</protein>
<evidence type="ECO:0000259" key="4">
    <source>
        <dbReference type="PROSITE" id="PS50011"/>
    </source>
</evidence>
<evidence type="ECO:0000256" key="3">
    <source>
        <dbReference type="SAM" id="MobiDB-lite"/>
    </source>
</evidence>
<name>A0A067Q113_9AGAM</name>
<evidence type="ECO:0000313" key="5">
    <source>
        <dbReference type="EMBL" id="KDQ56286.1"/>
    </source>
</evidence>
<dbReference type="InterPro" id="IPR001245">
    <property type="entry name" value="Ser-Thr/Tyr_kinase_cat_dom"/>
</dbReference>
<dbReference type="GO" id="GO:0005737">
    <property type="term" value="C:cytoplasm"/>
    <property type="evidence" value="ECO:0007669"/>
    <property type="project" value="TreeGrafter"/>
</dbReference>
<evidence type="ECO:0000313" key="6">
    <source>
        <dbReference type="Proteomes" id="UP000027265"/>
    </source>
</evidence>
<dbReference type="InterPro" id="IPR011009">
    <property type="entry name" value="Kinase-like_dom_sf"/>
</dbReference>
<dbReference type="PROSITE" id="PS50011">
    <property type="entry name" value="PROTEIN_KINASE_DOM"/>
    <property type="match status" value="1"/>
</dbReference>
<sequence>MDEDICPFVFVSPWMSNGNITEYVQRNHLSTIQTCKLLDQVAHRLEFLHNEGLVHGNVKGPNILISQKCQVQISDFGLSQTAEMVQSTNTGSLRWMAPELLQPTSSSSSTSENDRKPTTAMDVYSFGLTCLEVPPFLSPPLSLSCPNTTCRYSHPKSPSKTTPNSTFSNTPAHLNIPQTSILRLVYNRYVMGGT</sequence>
<keyword evidence="1" id="KW-0547">Nucleotide-binding</keyword>
<evidence type="ECO:0000256" key="2">
    <source>
        <dbReference type="ARBA" id="ARBA00022840"/>
    </source>
</evidence>
<keyword evidence="2" id="KW-0067">ATP-binding</keyword>
<dbReference type="SUPFAM" id="SSF56112">
    <property type="entry name" value="Protein kinase-like (PK-like)"/>
    <property type="match status" value="1"/>
</dbReference>
<dbReference type="InterPro" id="IPR000719">
    <property type="entry name" value="Prot_kinase_dom"/>
</dbReference>
<dbReference type="HOGENOM" id="CLU_1402623_0_0_1"/>
<dbReference type="GO" id="GO:0004674">
    <property type="term" value="F:protein serine/threonine kinase activity"/>
    <property type="evidence" value="ECO:0007669"/>
    <property type="project" value="TreeGrafter"/>
</dbReference>
<dbReference type="OrthoDB" id="4062651at2759"/>
<reference evidence="6" key="1">
    <citation type="journal article" date="2014" name="Proc. Natl. Acad. Sci. U.S.A.">
        <title>Extensive sampling of basidiomycete genomes demonstrates inadequacy of the white-rot/brown-rot paradigm for wood decay fungi.</title>
        <authorList>
            <person name="Riley R."/>
            <person name="Salamov A.A."/>
            <person name="Brown D.W."/>
            <person name="Nagy L.G."/>
            <person name="Floudas D."/>
            <person name="Held B.W."/>
            <person name="Levasseur A."/>
            <person name="Lombard V."/>
            <person name="Morin E."/>
            <person name="Otillar R."/>
            <person name="Lindquist E.A."/>
            <person name="Sun H."/>
            <person name="LaButti K.M."/>
            <person name="Schmutz J."/>
            <person name="Jabbour D."/>
            <person name="Luo H."/>
            <person name="Baker S.E."/>
            <person name="Pisabarro A.G."/>
            <person name="Walton J.D."/>
            <person name="Blanchette R.A."/>
            <person name="Henrissat B."/>
            <person name="Martin F."/>
            <person name="Cullen D."/>
            <person name="Hibbett D.S."/>
            <person name="Grigoriev I.V."/>
        </authorList>
    </citation>
    <scope>NUCLEOTIDE SEQUENCE [LARGE SCALE GENOMIC DNA]</scope>
    <source>
        <strain evidence="6">MUCL 33604</strain>
    </source>
</reference>
<evidence type="ECO:0000256" key="1">
    <source>
        <dbReference type="ARBA" id="ARBA00022741"/>
    </source>
</evidence>
<gene>
    <name evidence="5" type="ORF">JAAARDRAFT_307380</name>
</gene>
<dbReference type="GO" id="GO:0005524">
    <property type="term" value="F:ATP binding"/>
    <property type="evidence" value="ECO:0007669"/>
    <property type="project" value="UniProtKB-KW"/>
</dbReference>
<dbReference type="EMBL" id="KL197722">
    <property type="protein sequence ID" value="KDQ56286.1"/>
    <property type="molecule type" value="Genomic_DNA"/>
</dbReference>
<dbReference type="PANTHER" id="PTHR48012">
    <property type="entry name" value="STERILE20-LIKE KINASE, ISOFORM B-RELATED"/>
    <property type="match status" value="1"/>
</dbReference>
<feature type="domain" description="Protein kinase" evidence="4">
    <location>
        <begin position="1"/>
        <end position="194"/>
    </location>
</feature>
<proteinExistence type="predicted"/>
<dbReference type="AlphaFoldDB" id="A0A067Q113"/>